<reference evidence="2" key="1">
    <citation type="submission" date="2018-05" db="EMBL/GenBank/DDBJ databases">
        <authorList>
            <person name="Lanie J.A."/>
            <person name="Ng W.-L."/>
            <person name="Kazmierczak K.M."/>
            <person name="Andrzejewski T.M."/>
            <person name="Davidsen T.M."/>
            <person name="Wayne K.J."/>
            <person name="Tettelin H."/>
            <person name="Glass J.I."/>
            <person name="Rusch D."/>
            <person name="Podicherti R."/>
            <person name="Tsui H.-C.T."/>
            <person name="Winkler M.E."/>
        </authorList>
    </citation>
    <scope>NUCLEOTIDE SEQUENCE</scope>
</reference>
<organism evidence="2">
    <name type="scientific">marine metagenome</name>
    <dbReference type="NCBI Taxonomy" id="408172"/>
    <lineage>
        <taxon>unclassified sequences</taxon>
        <taxon>metagenomes</taxon>
        <taxon>ecological metagenomes</taxon>
    </lineage>
</organism>
<sequence>MFPEVALTGTTREDVGRMAEWLGDGDVNAMWYGLGDDGKPLHHGYSPHVLVEASDEELNLVVDNEDRKIYSVYAQEGGHIGEGQLAVDWPLLEAQLFLLIGRKDLWHHHYGTSAMIRLLDEAFETLKLHRVWV</sequence>
<feature type="domain" description="N-acetyltransferase" evidence="1">
    <location>
        <begin position="7"/>
        <end position="132"/>
    </location>
</feature>
<gene>
    <name evidence="2" type="ORF">METZ01_LOCUS514911</name>
</gene>
<dbReference type="AlphaFoldDB" id="A0A383EYU5"/>
<proteinExistence type="predicted"/>
<feature type="non-terminal residue" evidence="2">
    <location>
        <position position="133"/>
    </location>
</feature>
<dbReference type="EMBL" id="UINC01230082">
    <property type="protein sequence ID" value="SVE62057.1"/>
    <property type="molecule type" value="Genomic_DNA"/>
</dbReference>
<dbReference type="InterPro" id="IPR016181">
    <property type="entry name" value="Acyl_CoA_acyltransferase"/>
</dbReference>
<dbReference type="Gene3D" id="3.40.630.30">
    <property type="match status" value="1"/>
</dbReference>
<accession>A0A383EYU5</accession>
<evidence type="ECO:0000259" key="1">
    <source>
        <dbReference type="Pfam" id="PF13302"/>
    </source>
</evidence>
<dbReference type="Pfam" id="PF13302">
    <property type="entry name" value="Acetyltransf_3"/>
    <property type="match status" value="1"/>
</dbReference>
<dbReference type="InterPro" id="IPR000182">
    <property type="entry name" value="GNAT_dom"/>
</dbReference>
<protein>
    <recommendedName>
        <fullName evidence="1">N-acetyltransferase domain-containing protein</fullName>
    </recommendedName>
</protein>
<dbReference type="SUPFAM" id="SSF55729">
    <property type="entry name" value="Acyl-CoA N-acyltransferases (Nat)"/>
    <property type="match status" value="1"/>
</dbReference>
<dbReference type="GO" id="GO:0016747">
    <property type="term" value="F:acyltransferase activity, transferring groups other than amino-acyl groups"/>
    <property type="evidence" value="ECO:0007669"/>
    <property type="project" value="InterPro"/>
</dbReference>
<name>A0A383EYU5_9ZZZZ</name>
<evidence type="ECO:0000313" key="2">
    <source>
        <dbReference type="EMBL" id="SVE62057.1"/>
    </source>
</evidence>